<feature type="compositionally biased region" description="Basic and acidic residues" evidence="1">
    <location>
        <begin position="123"/>
        <end position="149"/>
    </location>
</feature>
<evidence type="ECO:0000313" key="4">
    <source>
        <dbReference type="Proteomes" id="UP000292884"/>
    </source>
</evidence>
<feature type="region of interest" description="Disordered" evidence="1">
    <location>
        <begin position="24"/>
        <end position="149"/>
    </location>
</feature>
<accession>A0A4R0MTI4</accession>
<name>A0A4R0MTI4_9SPHI</name>
<feature type="compositionally biased region" description="Basic and acidic residues" evidence="1">
    <location>
        <begin position="48"/>
        <end position="103"/>
    </location>
</feature>
<gene>
    <name evidence="3" type="ORF">EZ428_16235</name>
</gene>
<evidence type="ECO:0000256" key="1">
    <source>
        <dbReference type="SAM" id="MobiDB-lite"/>
    </source>
</evidence>
<protein>
    <submittedName>
        <fullName evidence="3">Uncharacterized protein</fullName>
    </submittedName>
</protein>
<organism evidence="3 4">
    <name type="scientific">Pedobacter frigiditerrae</name>
    <dbReference type="NCBI Taxonomy" id="2530452"/>
    <lineage>
        <taxon>Bacteria</taxon>
        <taxon>Pseudomonadati</taxon>
        <taxon>Bacteroidota</taxon>
        <taxon>Sphingobacteriia</taxon>
        <taxon>Sphingobacteriales</taxon>
        <taxon>Sphingobacteriaceae</taxon>
        <taxon>Pedobacter</taxon>
    </lineage>
</organism>
<evidence type="ECO:0000313" key="3">
    <source>
        <dbReference type="EMBL" id="TCC89244.1"/>
    </source>
</evidence>
<keyword evidence="2" id="KW-0732">Signal</keyword>
<comment type="caution">
    <text evidence="3">The sequence shown here is derived from an EMBL/GenBank/DDBJ whole genome shotgun (WGS) entry which is preliminary data.</text>
</comment>
<feature type="compositionally biased region" description="Polar residues" evidence="1">
    <location>
        <begin position="104"/>
        <end position="114"/>
    </location>
</feature>
<feature type="chain" id="PRO_5020812914" evidence="2">
    <location>
        <begin position="22"/>
        <end position="149"/>
    </location>
</feature>
<evidence type="ECO:0000256" key="2">
    <source>
        <dbReference type="SAM" id="SignalP"/>
    </source>
</evidence>
<dbReference type="Proteomes" id="UP000292884">
    <property type="component" value="Unassembled WGS sequence"/>
</dbReference>
<proteinExistence type="predicted"/>
<dbReference type="RefSeq" id="WP_131554231.1">
    <property type="nucleotide sequence ID" value="NZ_SJSK01000004.1"/>
</dbReference>
<feature type="signal peptide" evidence="2">
    <location>
        <begin position="1"/>
        <end position="21"/>
    </location>
</feature>
<sequence>MKLLKTSALLILIGLATATMAQKKTNEQGDDAPCPLPKYKKGQTSAEVNRETMDYVMCKREKERKMKEKREQANKQRDIENEQKKRDQEAAKERRLEAMRAERQPNNNSSTQRNDPQKAAAQRAREERQRLARERAAEERRNKRAAEGG</sequence>
<reference evidence="3 4" key="1">
    <citation type="submission" date="2019-02" db="EMBL/GenBank/DDBJ databases">
        <title>Pedobacter sp. RP-1-13 sp. nov., isolated from Arctic soil.</title>
        <authorList>
            <person name="Dahal R.H."/>
        </authorList>
    </citation>
    <scope>NUCLEOTIDE SEQUENCE [LARGE SCALE GENOMIC DNA]</scope>
    <source>
        <strain evidence="3 4">RP-1-13</strain>
    </source>
</reference>
<keyword evidence="4" id="KW-1185">Reference proteome</keyword>
<dbReference type="EMBL" id="SJSK01000004">
    <property type="protein sequence ID" value="TCC89244.1"/>
    <property type="molecule type" value="Genomic_DNA"/>
</dbReference>
<dbReference type="AlphaFoldDB" id="A0A4R0MTI4"/>